<dbReference type="PROSITE" id="PS50893">
    <property type="entry name" value="ABC_TRANSPORTER_2"/>
    <property type="match status" value="1"/>
</dbReference>
<reference evidence="10 11" key="1">
    <citation type="submission" date="2019-07" db="EMBL/GenBank/DDBJ databases">
        <authorList>
            <person name="Hibberd C M."/>
            <person name="Gehrig L. J."/>
            <person name="Chang H.-W."/>
            <person name="Venkatesh S."/>
        </authorList>
    </citation>
    <scope>NUCLEOTIDE SEQUENCE [LARGE SCALE GENOMIC DNA]</scope>
    <source>
        <strain evidence="10">Faecalibacterium_prausnitzii_JG_BgPS064</strain>
    </source>
</reference>
<dbReference type="InterPro" id="IPR017871">
    <property type="entry name" value="ABC_transporter-like_CS"/>
</dbReference>
<feature type="transmembrane region" description="Helical" evidence="7">
    <location>
        <begin position="33"/>
        <end position="56"/>
    </location>
</feature>
<accession>A0A564TV31</accession>
<dbReference type="SUPFAM" id="SSF90123">
    <property type="entry name" value="ABC transporter transmembrane region"/>
    <property type="match status" value="1"/>
</dbReference>
<evidence type="ECO:0000256" key="7">
    <source>
        <dbReference type="SAM" id="Phobius"/>
    </source>
</evidence>
<dbReference type="GO" id="GO:0140359">
    <property type="term" value="F:ABC-type transporter activity"/>
    <property type="evidence" value="ECO:0007669"/>
    <property type="project" value="InterPro"/>
</dbReference>
<keyword evidence="3" id="KW-0547">Nucleotide-binding</keyword>
<dbReference type="InterPro" id="IPR003439">
    <property type="entry name" value="ABC_transporter-like_ATP-bd"/>
</dbReference>
<feature type="domain" description="ABC transporter" evidence="8">
    <location>
        <begin position="347"/>
        <end position="580"/>
    </location>
</feature>
<dbReference type="PROSITE" id="PS00211">
    <property type="entry name" value="ABC_TRANSPORTER_1"/>
    <property type="match status" value="1"/>
</dbReference>
<keyword evidence="6 7" id="KW-0472">Membrane</keyword>
<dbReference type="InterPro" id="IPR003593">
    <property type="entry name" value="AAA+_ATPase"/>
</dbReference>
<feature type="domain" description="ABC transmembrane type-1" evidence="9">
    <location>
        <begin position="35"/>
        <end position="318"/>
    </location>
</feature>
<dbReference type="PROSITE" id="PS50929">
    <property type="entry name" value="ABC_TM1F"/>
    <property type="match status" value="1"/>
</dbReference>
<evidence type="ECO:0000256" key="1">
    <source>
        <dbReference type="ARBA" id="ARBA00004651"/>
    </source>
</evidence>
<evidence type="ECO:0000256" key="4">
    <source>
        <dbReference type="ARBA" id="ARBA00022840"/>
    </source>
</evidence>
<dbReference type="SMART" id="SM00382">
    <property type="entry name" value="AAA"/>
    <property type="match status" value="1"/>
</dbReference>
<feature type="transmembrane region" description="Helical" evidence="7">
    <location>
        <begin position="76"/>
        <end position="97"/>
    </location>
</feature>
<evidence type="ECO:0000256" key="6">
    <source>
        <dbReference type="ARBA" id="ARBA00023136"/>
    </source>
</evidence>
<keyword evidence="11" id="KW-1185">Reference proteome</keyword>
<dbReference type="GO" id="GO:0005886">
    <property type="term" value="C:plasma membrane"/>
    <property type="evidence" value="ECO:0007669"/>
    <property type="project" value="UniProtKB-SubCell"/>
</dbReference>
<evidence type="ECO:0000256" key="2">
    <source>
        <dbReference type="ARBA" id="ARBA00022692"/>
    </source>
</evidence>
<dbReference type="Pfam" id="PF00664">
    <property type="entry name" value="ABC_membrane"/>
    <property type="match status" value="1"/>
</dbReference>
<feature type="transmembrane region" description="Helical" evidence="7">
    <location>
        <begin position="287"/>
        <end position="304"/>
    </location>
</feature>
<dbReference type="PANTHER" id="PTHR24221:SF397">
    <property type="entry name" value="ABC TRANSPORTER, ATP-BINDING TRANSMEMBRANE PROTEIN"/>
    <property type="match status" value="1"/>
</dbReference>
<dbReference type="Gene3D" id="3.40.50.300">
    <property type="entry name" value="P-loop containing nucleotide triphosphate hydrolases"/>
    <property type="match status" value="1"/>
</dbReference>
<feature type="transmembrane region" description="Helical" evidence="7">
    <location>
        <begin position="175"/>
        <end position="194"/>
    </location>
</feature>
<evidence type="ECO:0000259" key="8">
    <source>
        <dbReference type="PROSITE" id="PS50893"/>
    </source>
</evidence>
<dbReference type="GO" id="GO:0034040">
    <property type="term" value="F:ATPase-coupled lipid transmembrane transporter activity"/>
    <property type="evidence" value="ECO:0007669"/>
    <property type="project" value="TreeGrafter"/>
</dbReference>
<dbReference type="CDD" id="cd07346">
    <property type="entry name" value="ABC_6TM_exporters"/>
    <property type="match status" value="1"/>
</dbReference>
<dbReference type="GO" id="GO:0005524">
    <property type="term" value="F:ATP binding"/>
    <property type="evidence" value="ECO:0007669"/>
    <property type="project" value="UniProtKB-KW"/>
</dbReference>
<organism evidence="10 11">
    <name type="scientific">Faecalibacterium prausnitzii</name>
    <dbReference type="NCBI Taxonomy" id="853"/>
    <lineage>
        <taxon>Bacteria</taxon>
        <taxon>Bacillati</taxon>
        <taxon>Bacillota</taxon>
        <taxon>Clostridia</taxon>
        <taxon>Eubacteriales</taxon>
        <taxon>Oscillospiraceae</taxon>
        <taxon>Faecalibacterium</taxon>
    </lineage>
</organism>
<evidence type="ECO:0000256" key="3">
    <source>
        <dbReference type="ARBA" id="ARBA00022741"/>
    </source>
</evidence>
<dbReference type="Proteomes" id="UP000406184">
    <property type="component" value="Unassembled WGS sequence"/>
</dbReference>
<feature type="transmembrane region" description="Helical" evidence="7">
    <location>
        <begin position="260"/>
        <end position="281"/>
    </location>
</feature>
<dbReference type="InterPro" id="IPR039421">
    <property type="entry name" value="Type_1_exporter"/>
</dbReference>
<keyword evidence="4 10" id="KW-0067">ATP-binding</keyword>
<dbReference type="Pfam" id="PF00005">
    <property type="entry name" value="ABC_tran"/>
    <property type="match status" value="1"/>
</dbReference>
<dbReference type="FunFam" id="3.40.50.300:FF:000218">
    <property type="entry name" value="Multidrug ABC transporter ATP-binding protein"/>
    <property type="match status" value="1"/>
</dbReference>
<dbReference type="PANTHER" id="PTHR24221">
    <property type="entry name" value="ATP-BINDING CASSETTE SUB-FAMILY B"/>
    <property type="match status" value="1"/>
</dbReference>
<sequence>MHLWNRGRKSDMEQKQENPIKLLLSWSGKSKRYLFASVACAFASGLFVIGPYIGIYNLMDAILSENITQRLLVNNIVLISATTILRMITLACSGVLSHKGAYGALYRVRCMIVEHLAKVPLGVLDDHSTGEIKTVLNEDIEKLELCLAHNIPELVSYLTGPIVIFIYLMTVNIPLAIISLIPLPIAGIVMIHLFKGMSSIMHDSNQSLIAFNSIMIEYIRGMRLIKAYNMGSKSFKKFSDAIKEENRVWNLISRKMGPPFAIFIIILECGMVLLVPIGGMLFLRNSITSSVFLLFAYVGSLYLTELLPLQQLGTTFAQALNGVIKTKEILELPVYESDGDFPTHCDIAVKNISFSYDGKKNVLENCSLYVAEGEKIALIGVSGAGKSTVIELISRFYDVQEGQVLIGGINVKNINYEKLLQNISIVFQKTFLTRDSVLENIRMGSNATLEEVRAAAKEAQIDDFIMSLPDGYDTKVGSFGSRFSGGEKQRIAIARAILKNAPILILDEATSAADPENQLEIDRAIENLCKGKTVLIVAHRLGAIKMCDKVAIVENHTITDAGTHEEVLSRNNYYRKAWSDYNASRKIVYGGKGDEA</sequence>
<dbReference type="SUPFAM" id="SSF52540">
    <property type="entry name" value="P-loop containing nucleoside triphosphate hydrolases"/>
    <property type="match status" value="1"/>
</dbReference>
<dbReference type="InterPro" id="IPR036640">
    <property type="entry name" value="ABC1_TM_sf"/>
</dbReference>
<dbReference type="AlphaFoldDB" id="A0A564TV31"/>
<name>A0A564TV31_9FIRM</name>
<protein>
    <submittedName>
        <fullName evidence="10">Putative ABC transporter ATP-binding protein</fullName>
    </submittedName>
</protein>
<dbReference type="Gene3D" id="1.20.1560.10">
    <property type="entry name" value="ABC transporter type 1, transmembrane domain"/>
    <property type="match status" value="1"/>
</dbReference>
<comment type="subcellular location">
    <subcellularLocation>
        <location evidence="1">Cell membrane</location>
        <topology evidence="1">Multi-pass membrane protein</topology>
    </subcellularLocation>
</comment>
<gene>
    <name evidence="10" type="ORF">FPPS064S07_02849</name>
</gene>
<dbReference type="InterPro" id="IPR027417">
    <property type="entry name" value="P-loop_NTPase"/>
</dbReference>
<evidence type="ECO:0000313" key="10">
    <source>
        <dbReference type="EMBL" id="VUX11117.1"/>
    </source>
</evidence>
<dbReference type="EMBL" id="CABHMY010000104">
    <property type="protein sequence ID" value="VUX11117.1"/>
    <property type="molecule type" value="Genomic_DNA"/>
</dbReference>
<evidence type="ECO:0000313" key="11">
    <source>
        <dbReference type="Proteomes" id="UP000406184"/>
    </source>
</evidence>
<evidence type="ECO:0000256" key="5">
    <source>
        <dbReference type="ARBA" id="ARBA00022989"/>
    </source>
</evidence>
<proteinExistence type="predicted"/>
<keyword evidence="5 7" id="KW-1133">Transmembrane helix</keyword>
<evidence type="ECO:0000259" key="9">
    <source>
        <dbReference type="PROSITE" id="PS50929"/>
    </source>
</evidence>
<keyword evidence="2 7" id="KW-0812">Transmembrane</keyword>
<dbReference type="GO" id="GO:0016887">
    <property type="term" value="F:ATP hydrolysis activity"/>
    <property type="evidence" value="ECO:0007669"/>
    <property type="project" value="InterPro"/>
</dbReference>
<dbReference type="InterPro" id="IPR011527">
    <property type="entry name" value="ABC1_TM_dom"/>
</dbReference>